<feature type="chain" id="PRO_5027089694" evidence="7">
    <location>
        <begin position="24"/>
        <end position="189"/>
    </location>
</feature>
<dbReference type="GO" id="GO:0005125">
    <property type="term" value="F:cytokine activity"/>
    <property type="evidence" value="ECO:0007669"/>
    <property type="project" value="UniProtKB-KW"/>
</dbReference>
<dbReference type="InterPro" id="IPR009079">
    <property type="entry name" value="4_helix_cytokine-like_core"/>
</dbReference>
<evidence type="ECO:0000313" key="8">
    <source>
        <dbReference type="Proteomes" id="UP000504628"/>
    </source>
</evidence>
<dbReference type="OrthoDB" id="9663572at2759"/>
<dbReference type="SUPFAM" id="SSF47266">
    <property type="entry name" value="4-helical cytokines"/>
    <property type="match status" value="1"/>
</dbReference>
<evidence type="ECO:0000256" key="5">
    <source>
        <dbReference type="ARBA" id="ARBA00023157"/>
    </source>
</evidence>
<dbReference type="FunFam" id="1.20.1250.10:FF:000001">
    <property type="entry name" value="Interferon alpha"/>
    <property type="match status" value="1"/>
</dbReference>
<keyword evidence="2 6" id="KW-0202">Cytokine</keyword>
<dbReference type="InterPro" id="IPR000471">
    <property type="entry name" value="Interferon_alpha/beta/delta"/>
</dbReference>
<keyword evidence="8" id="KW-1185">Reference proteome</keyword>
<keyword evidence="5" id="KW-1015">Disulfide bond</keyword>
<dbReference type="PANTHER" id="PTHR11691:SF37">
    <property type="entry name" value="INTERFERON OMEGA-1"/>
    <property type="match status" value="1"/>
</dbReference>
<comment type="similarity">
    <text evidence="6">Belongs to the alpha/beta interferon family.</text>
</comment>
<feature type="signal peptide" evidence="7">
    <location>
        <begin position="1"/>
        <end position="23"/>
    </location>
</feature>
<dbReference type="AlphaFoldDB" id="A0A6J2MMC4"/>
<dbReference type="Proteomes" id="UP000504628">
    <property type="component" value="Chromosome 3"/>
</dbReference>
<keyword evidence="3" id="KW-0964">Secreted</keyword>
<proteinExistence type="inferred from homology"/>
<sequence>MALPLSLLTVLVVFSCGPSGALGCDLPQNHILLSRDNLMLLRQMQRISTLSCLKDKKDFRFPQAMVNSSQVQEAQAISVLHGMLQHISDLLLTEHASAAWNTTLLNQLYMGLYQQLEDLEPCLLQEMGEGGTALASQGPTLAVRKYFQCLFLYLKEKQYSDCAWEVVRVEIMRSFSSIITLQERLSNMD</sequence>
<dbReference type="Gene3D" id="1.20.1250.10">
    <property type="match status" value="1"/>
</dbReference>
<dbReference type="InParanoid" id="A0A6J2MMC4"/>
<evidence type="ECO:0000256" key="2">
    <source>
        <dbReference type="ARBA" id="ARBA00022514"/>
    </source>
</evidence>
<reference evidence="9" key="1">
    <citation type="submission" date="2025-08" db="UniProtKB">
        <authorList>
            <consortium name="RefSeq"/>
        </authorList>
    </citation>
    <scope>IDENTIFICATION</scope>
    <source>
        <tissue evidence="9">Muscle</tissue>
    </source>
</reference>
<keyword evidence="7" id="KW-0732">Signal</keyword>
<dbReference type="PRINTS" id="PR00266">
    <property type="entry name" value="INTERFERONAB"/>
</dbReference>
<dbReference type="FunCoup" id="A0A6J2MMC4">
    <property type="interactions" value="185"/>
</dbReference>
<dbReference type="GO" id="GO:0005126">
    <property type="term" value="F:cytokine receptor binding"/>
    <property type="evidence" value="ECO:0007669"/>
    <property type="project" value="InterPro"/>
</dbReference>
<evidence type="ECO:0000256" key="3">
    <source>
        <dbReference type="ARBA" id="ARBA00022525"/>
    </source>
</evidence>
<dbReference type="GO" id="GO:0051607">
    <property type="term" value="P:defense response to virus"/>
    <property type="evidence" value="ECO:0007669"/>
    <property type="project" value="UniProtKB-KW"/>
</dbReference>
<comment type="subcellular location">
    <subcellularLocation>
        <location evidence="1">Secreted</location>
    </subcellularLocation>
</comment>
<dbReference type="RefSeq" id="XP_028381322.1">
    <property type="nucleotide sequence ID" value="XM_028525521.2"/>
</dbReference>
<organism evidence="8 9">
    <name type="scientific">Phyllostomus discolor</name>
    <name type="common">pale spear-nosed bat</name>
    <dbReference type="NCBI Taxonomy" id="89673"/>
    <lineage>
        <taxon>Eukaryota</taxon>
        <taxon>Metazoa</taxon>
        <taxon>Chordata</taxon>
        <taxon>Craniata</taxon>
        <taxon>Vertebrata</taxon>
        <taxon>Euteleostomi</taxon>
        <taxon>Mammalia</taxon>
        <taxon>Eutheria</taxon>
        <taxon>Laurasiatheria</taxon>
        <taxon>Chiroptera</taxon>
        <taxon>Yangochiroptera</taxon>
        <taxon>Phyllostomidae</taxon>
        <taxon>Phyllostominae</taxon>
        <taxon>Phyllostomus</taxon>
    </lineage>
</organism>
<evidence type="ECO:0000256" key="1">
    <source>
        <dbReference type="ARBA" id="ARBA00004613"/>
    </source>
</evidence>
<dbReference type="CDD" id="cd00095">
    <property type="entry name" value="IFab"/>
    <property type="match status" value="1"/>
</dbReference>
<evidence type="ECO:0000256" key="6">
    <source>
        <dbReference type="RuleBase" id="RU000436"/>
    </source>
</evidence>
<dbReference type="GeneID" id="114507612"/>
<evidence type="ECO:0000256" key="4">
    <source>
        <dbReference type="ARBA" id="ARBA00023118"/>
    </source>
</evidence>
<accession>A0A6J2MMC4</accession>
<dbReference type="PROSITE" id="PS00252">
    <property type="entry name" value="INTERFERON_A_B_D"/>
    <property type="match status" value="1"/>
</dbReference>
<dbReference type="GO" id="GO:0005615">
    <property type="term" value="C:extracellular space"/>
    <property type="evidence" value="ECO:0007669"/>
    <property type="project" value="UniProtKB-KW"/>
</dbReference>
<dbReference type="PANTHER" id="PTHR11691">
    <property type="entry name" value="TYPE I INTERFERON"/>
    <property type="match status" value="1"/>
</dbReference>
<evidence type="ECO:0000256" key="7">
    <source>
        <dbReference type="SAM" id="SignalP"/>
    </source>
</evidence>
<gene>
    <name evidence="9" type="primary">LOC114507612</name>
</gene>
<evidence type="ECO:0000313" key="9">
    <source>
        <dbReference type="RefSeq" id="XP_028381322.1"/>
    </source>
</evidence>
<name>A0A6J2MMC4_9CHIR</name>
<keyword evidence="4 6" id="KW-0051">Antiviral defense</keyword>
<protein>
    <submittedName>
        <fullName evidence="9">Interferon omega-2-like</fullName>
    </submittedName>
</protein>
<dbReference type="KEGG" id="pdic:114507612"/>
<dbReference type="Pfam" id="PF00143">
    <property type="entry name" value="Interferon"/>
    <property type="match status" value="1"/>
</dbReference>
<dbReference type="SMART" id="SM00076">
    <property type="entry name" value="IFabd"/>
    <property type="match status" value="1"/>
</dbReference>